<keyword evidence="5" id="KW-1185">Reference proteome</keyword>
<dbReference type="AlphaFoldDB" id="A0A1D7QF98"/>
<dbReference type="InterPro" id="IPR006860">
    <property type="entry name" value="FecR"/>
</dbReference>
<evidence type="ECO:0000256" key="1">
    <source>
        <dbReference type="SAM" id="Phobius"/>
    </source>
</evidence>
<dbReference type="PANTHER" id="PTHR30273:SF2">
    <property type="entry name" value="PROTEIN FECR"/>
    <property type="match status" value="1"/>
</dbReference>
<dbReference type="EMBL" id="CP017141">
    <property type="protein sequence ID" value="AOM77366.1"/>
    <property type="molecule type" value="Genomic_DNA"/>
</dbReference>
<dbReference type="PANTHER" id="PTHR30273">
    <property type="entry name" value="PERIPLASMIC SIGNAL SENSOR AND SIGMA FACTOR ACTIVATOR FECR-RELATED"/>
    <property type="match status" value="1"/>
</dbReference>
<feature type="domain" description="Protein FecR C-terminal" evidence="3">
    <location>
        <begin position="257"/>
        <end position="318"/>
    </location>
</feature>
<feature type="domain" description="FecR protein" evidence="2">
    <location>
        <begin position="120"/>
        <end position="204"/>
    </location>
</feature>
<protein>
    <submittedName>
        <fullName evidence="4">Uncharacterized protein</fullName>
    </submittedName>
</protein>
<keyword evidence="1" id="KW-0812">Transmembrane</keyword>
<dbReference type="RefSeq" id="WP_069379056.1">
    <property type="nucleotide sequence ID" value="NZ_CP017141.1"/>
</dbReference>
<feature type="transmembrane region" description="Helical" evidence="1">
    <location>
        <begin position="64"/>
        <end position="83"/>
    </location>
</feature>
<dbReference type="OrthoDB" id="934696at2"/>
<keyword evidence="1" id="KW-1133">Transmembrane helix</keyword>
<dbReference type="Gene3D" id="3.55.50.30">
    <property type="match status" value="1"/>
</dbReference>
<organism evidence="4 5">
    <name type="scientific">Pedobacter steynii</name>
    <dbReference type="NCBI Taxonomy" id="430522"/>
    <lineage>
        <taxon>Bacteria</taxon>
        <taxon>Pseudomonadati</taxon>
        <taxon>Bacteroidota</taxon>
        <taxon>Sphingobacteriia</taxon>
        <taxon>Sphingobacteriales</taxon>
        <taxon>Sphingobacteriaceae</taxon>
        <taxon>Pedobacter</taxon>
    </lineage>
</organism>
<sequence length="331" mass="37536">MKPNKGQKRKPNHKAFIQENFSDQQWESFDSDEPMPQGKSDEMHRFILGHISSKQQRRLKLIRVTKYLSAASIILIIGFALYIRPKNTKHQELPVTAKNELQAKVTTSSWKEVANPGTDIIKYRLPDSSFVTIYPASTIRFKREFDQKLRNVYLLGKARFKVKRDPMRPFSVFSGTLKTTALGTSFTINTRGKHISVKLHTGKIVVADTLTQQTLAYISSIGTTLLYDPSLRFSRIVKPATVIPPATALLKREGSLIIMKNIPLTKVLQLLNEAYGIKVNSNLTDVNKITFTGSVDTGKEQPEDVLKLICLINDMTLTRTSEQEFLIQKNR</sequence>
<dbReference type="Pfam" id="PF04773">
    <property type="entry name" value="FecR"/>
    <property type="match status" value="1"/>
</dbReference>
<dbReference type="GO" id="GO:0016989">
    <property type="term" value="F:sigma factor antagonist activity"/>
    <property type="evidence" value="ECO:0007669"/>
    <property type="project" value="TreeGrafter"/>
</dbReference>
<evidence type="ECO:0000313" key="5">
    <source>
        <dbReference type="Proteomes" id="UP000094313"/>
    </source>
</evidence>
<dbReference type="InterPro" id="IPR032508">
    <property type="entry name" value="FecR_C"/>
</dbReference>
<evidence type="ECO:0000259" key="3">
    <source>
        <dbReference type="Pfam" id="PF16344"/>
    </source>
</evidence>
<proteinExistence type="predicted"/>
<dbReference type="Pfam" id="PF16344">
    <property type="entry name" value="FecR_C"/>
    <property type="match status" value="1"/>
</dbReference>
<accession>A0A1D7QF98</accession>
<dbReference type="Proteomes" id="UP000094313">
    <property type="component" value="Chromosome"/>
</dbReference>
<reference evidence="4 5" key="1">
    <citation type="submission" date="2016-08" db="EMBL/GenBank/DDBJ databases">
        <authorList>
            <person name="Seilhamer J.J."/>
        </authorList>
    </citation>
    <scope>NUCLEOTIDE SEQUENCE [LARGE SCALE GENOMIC DNA]</scope>
    <source>
        <strain evidence="4 5">DX4</strain>
    </source>
</reference>
<dbReference type="InterPro" id="IPR012373">
    <property type="entry name" value="Ferrdict_sens_TM"/>
</dbReference>
<name>A0A1D7QF98_9SPHI</name>
<dbReference type="Gene3D" id="2.60.120.1440">
    <property type="match status" value="1"/>
</dbReference>
<evidence type="ECO:0000259" key="2">
    <source>
        <dbReference type="Pfam" id="PF04773"/>
    </source>
</evidence>
<keyword evidence="1" id="KW-0472">Membrane</keyword>
<dbReference type="KEGG" id="psty:BFS30_09430"/>
<gene>
    <name evidence="4" type="ORF">BFS30_09430</name>
</gene>
<evidence type="ECO:0000313" key="4">
    <source>
        <dbReference type="EMBL" id="AOM77366.1"/>
    </source>
</evidence>